<feature type="region of interest" description="Disordered" evidence="1">
    <location>
        <begin position="23"/>
        <end position="50"/>
    </location>
</feature>
<gene>
    <name evidence="2" type="ORF">N7532_003730</name>
</gene>
<dbReference type="OrthoDB" id="4362727at2759"/>
<name>A0A9W9KET5_9EURO</name>
<dbReference type="GeneID" id="81355203"/>
<dbReference type="Proteomes" id="UP001149074">
    <property type="component" value="Unassembled WGS sequence"/>
</dbReference>
<accession>A0A9W9KET5</accession>
<organism evidence="2 3">
    <name type="scientific">Penicillium argentinense</name>
    <dbReference type="NCBI Taxonomy" id="1131581"/>
    <lineage>
        <taxon>Eukaryota</taxon>
        <taxon>Fungi</taxon>
        <taxon>Dikarya</taxon>
        <taxon>Ascomycota</taxon>
        <taxon>Pezizomycotina</taxon>
        <taxon>Eurotiomycetes</taxon>
        <taxon>Eurotiomycetidae</taxon>
        <taxon>Eurotiales</taxon>
        <taxon>Aspergillaceae</taxon>
        <taxon>Penicillium</taxon>
    </lineage>
</organism>
<dbReference type="AlphaFoldDB" id="A0A9W9KET5"/>
<sequence length="251" mass="27547">MGFTMSGIQAGSAAAHVGVPGNEAADQAAKEATGINPSTGANTERPPEADSLRTLTATTKSIIRRAMRGEWDTAWENARHGRELFRLGVRPGKAILDTHTGTHRAISSAITQMHTDKIGLRAYLHAINKADSDQCECGHGPQTVRHVLLECRNWADERHRMWAGRAPCIDIKRILCSPSNGSTSSKDDLEDWTAGTIPSSTIHSTKVHIAKTSDFWYIEGEEGQERPDKYIDTEQSLAFEWGTTGRSGRRK</sequence>
<dbReference type="RefSeq" id="XP_056476581.1">
    <property type="nucleotide sequence ID" value="XM_056616224.1"/>
</dbReference>
<evidence type="ECO:0000256" key="1">
    <source>
        <dbReference type="SAM" id="MobiDB-lite"/>
    </source>
</evidence>
<protein>
    <submittedName>
        <fullName evidence="2">Ribonuclease H-like protein</fullName>
    </submittedName>
</protein>
<evidence type="ECO:0000313" key="2">
    <source>
        <dbReference type="EMBL" id="KAJ5103201.1"/>
    </source>
</evidence>
<dbReference type="EMBL" id="JAPQKI010000004">
    <property type="protein sequence ID" value="KAJ5103201.1"/>
    <property type="molecule type" value="Genomic_DNA"/>
</dbReference>
<reference evidence="2" key="1">
    <citation type="submission" date="2022-11" db="EMBL/GenBank/DDBJ databases">
        <authorList>
            <person name="Petersen C."/>
        </authorList>
    </citation>
    <scope>NUCLEOTIDE SEQUENCE</scope>
    <source>
        <strain evidence="2">IBT 30761</strain>
    </source>
</reference>
<evidence type="ECO:0000313" key="3">
    <source>
        <dbReference type="Proteomes" id="UP001149074"/>
    </source>
</evidence>
<reference evidence="2" key="2">
    <citation type="journal article" date="2023" name="IMA Fungus">
        <title>Comparative genomic study of the Penicillium genus elucidates a diverse pangenome and 15 lateral gene transfer events.</title>
        <authorList>
            <person name="Petersen C."/>
            <person name="Sorensen T."/>
            <person name="Nielsen M.R."/>
            <person name="Sondergaard T.E."/>
            <person name="Sorensen J.L."/>
            <person name="Fitzpatrick D.A."/>
            <person name="Frisvad J.C."/>
            <person name="Nielsen K.L."/>
        </authorList>
    </citation>
    <scope>NUCLEOTIDE SEQUENCE</scope>
    <source>
        <strain evidence="2">IBT 30761</strain>
    </source>
</reference>
<proteinExistence type="predicted"/>
<keyword evidence="3" id="KW-1185">Reference proteome</keyword>
<comment type="caution">
    <text evidence="2">The sequence shown here is derived from an EMBL/GenBank/DDBJ whole genome shotgun (WGS) entry which is preliminary data.</text>
</comment>